<name>A0A225DVY0_9BACT</name>
<dbReference type="GO" id="GO:0004674">
    <property type="term" value="F:protein serine/threonine kinase activity"/>
    <property type="evidence" value="ECO:0007669"/>
    <property type="project" value="UniProtKB-KW"/>
</dbReference>
<feature type="repeat" description="NHL" evidence="2">
    <location>
        <begin position="90"/>
        <end position="127"/>
    </location>
</feature>
<dbReference type="RefSeq" id="WP_088252957.1">
    <property type="nucleotide sequence ID" value="NZ_NIDE01000002.1"/>
</dbReference>
<dbReference type="AlphaFoldDB" id="A0A225DVY0"/>
<accession>A0A225DVY0</accession>
<dbReference type="PROSITE" id="PS51125">
    <property type="entry name" value="NHL"/>
    <property type="match status" value="1"/>
</dbReference>
<dbReference type="Gene3D" id="2.40.10.500">
    <property type="match status" value="1"/>
</dbReference>
<evidence type="ECO:0000313" key="3">
    <source>
        <dbReference type="EMBL" id="OWK45193.1"/>
    </source>
</evidence>
<dbReference type="PANTHER" id="PTHR46388">
    <property type="entry name" value="NHL REPEAT-CONTAINING PROTEIN 2"/>
    <property type="match status" value="1"/>
</dbReference>
<keyword evidence="3" id="KW-0723">Serine/threonine-protein kinase</keyword>
<comment type="caution">
    <text evidence="3">The sequence shown here is derived from an EMBL/GenBank/DDBJ whole genome shotgun (WGS) entry which is preliminary data.</text>
</comment>
<dbReference type="SUPFAM" id="SSF101898">
    <property type="entry name" value="NHL repeat"/>
    <property type="match status" value="1"/>
</dbReference>
<dbReference type="InterPro" id="IPR001258">
    <property type="entry name" value="NHL_repeat"/>
</dbReference>
<keyword evidence="1" id="KW-0677">Repeat</keyword>
<evidence type="ECO:0000256" key="2">
    <source>
        <dbReference type="PROSITE-ProRule" id="PRU00504"/>
    </source>
</evidence>
<dbReference type="Proteomes" id="UP000214646">
    <property type="component" value="Unassembled WGS sequence"/>
</dbReference>
<dbReference type="PANTHER" id="PTHR46388:SF2">
    <property type="entry name" value="NHL REPEAT-CONTAINING PROTEIN 2"/>
    <property type="match status" value="1"/>
</dbReference>
<keyword evidence="3" id="KW-0808">Transferase</keyword>
<dbReference type="EMBL" id="NIDE01000002">
    <property type="protein sequence ID" value="OWK45193.1"/>
    <property type="molecule type" value="Genomic_DNA"/>
</dbReference>
<keyword evidence="3" id="KW-0418">Kinase</keyword>
<proteinExistence type="predicted"/>
<keyword evidence="4" id="KW-1185">Reference proteome</keyword>
<dbReference type="InterPro" id="IPR011042">
    <property type="entry name" value="6-blade_b-propeller_TolB-like"/>
</dbReference>
<sequence>MRQNRRRSIRPELVALEDRDTPTATIFPVAGGASFVNGSPATAAQLAPPTNVAADAVGDVFIADTTYNRVLRVDAKTGAISTLAGNGTAGFSGDGGPATAAQLNGPTDVAADAAGDVFIVDNKNNRVRRVDAATGVITTVAGNGRPGLSQYGGPATATPLEFPNLVAVDAAGDIFITETESLGTEVVRVDAKTAVITTVAGNGVAGFSGDGGPATAAEIEAAGLAVDAAGNVFLTDPVNNRVRRVDAATGVITTVAGGASNLTPFLGGPATAAFLQSPASLAVDAAGNLLLENNDTQILRVDATTNVITAVDANLSQGFSGDGGPTSAALFGGQLGLAVDATGDLFVADTLNHRIRKVTAATGIINTIAGGGTTNGGPATAAALTNATGTAVDAAGNFYFADSDRIWKVDPATGIITAVSGSGTPGFSGDGGPATAAQVVDPVALAVDAAGDVFIADANNNRIRRVDATTGIITTVAGNGTAGFSGDGGPATAAQLNAPSSLSVDAAGDVFVADTQNDRVRRIDATTGVITTVAGNGTAGFSGDGGPATAAQLNGPSSGLSVDAAGDVFVADTQNDRVRRIDATTGVITTVAGSGSPSGPVGSGRGADYDDGGPATAATVSPNALAVDAGGNLFIADLYFGVIRRVDATTGIITTVAGNGLGTLIGPGGPVTAPLLSLGAMAIDPAGSLFVADGLQIDEVQLTTTPAVVPGSVLAAFSALGPNPRATAADLNGDGVTDYIGVTTAGVANQVEVLDGLTHQLTSFAPFEATFTSGLYVSTADLTGTGHTDVIVTPDQGGGPVVAVYDGAALDAGTTGNAAQIARFFGIADPNFRGGDRAAASTVNGTATLVVSAGFGGGPRIAIFNAQDVASGSSNPSRLVPDFFAFEDTLRNGAFVAAGDLTGDGVPDLAFGGGPDGAPRVRVFDGAKLLAAGSFSTLDQIAGQAEVADFFSGDPTSRVGVRIAIRDVFGSGSPELAAESGAGGPISVYSYGALTANSADPTADETINPMAGVFVD</sequence>
<dbReference type="Pfam" id="PF01436">
    <property type="entry name" value="NHL"/>
    <property type="match status" value="1"/>
</dbReference>
<dbReference type="OrthoDB" id="9799230at2"/>
<gene>
    <name evidence="3" type="ORF">FRUB_01524</name>
</gene>
<evidence type="ECO:0000256" key="1">
    <source>
        <dbReference type="ARBA" id="ARBA00022737"/>
    </source>
</evidence>
<organism evidence="3 4">
    <name type="scientific">Fimbriiglobus ruber</name>
    <dbReference type="NCBI Taxonomy" id="1908690"/>
    <lineage>
        <taxon>Bacteria</taxon>
        <taxon>Pseudomonadati</taxon>
        <taxon>Planctomycetota</taxon>
        <taxon>Planctomycetia</taxon>
        <taxon>Gemmatales</taxon>
        <taxon>Gemmataceae</taxon>
        <taxon>Fimbriiglobus</taxon>
    </lineage>
</organism>
<protein>
    <submittedName>
        <fullName evidence="3">Serine/threonine protein kinase</fullName>
    </submittedName>
</protein>
<reference evidence="4" key="1">
    <citation type="submission" date="2017-06" db="EMBL/GenBank/DDBJ databases">
        <title>Genome analysis of Fimbriiglobus ruber SP5, the first member of the order Planctomycetales with confirmed chitinolytic capability.</title>
        <authorList>
            <person name="Ravin N.V."/>
            <person name="Rakitin A.L."/>
            <person name="Ivanova A.A."/>
            <person name="Beletsky A.V."/>
            <person name="Kulichevskaya I.S."/>
            <person name="Mardanov A.V."/>
            <person name="Dedysh S.N."/>
        </authorList>
    </citation>
    <scope>NUCLEOTIDE SEQUENCE [LARGE SCALE GENOMIC DNA]</scope>
    <source>
        <strain evidence="4">SP5</strain>
    </source>
</reference>
<dbReference type="Gene3D" id="2.120.10.30">
    <property type="entry name" value="TolB, C-terminal domain"/>
    <property type="match status" value="7"/>
</dbReference>
<dbReference type="SUPFAM" id="SSF63825">
    <property type="entry name" value="YWTD domain"/>
    <property type="match status" value="2"/>
</dbReference>
<evidence type="ECO:0000313" key="4">
    <source>
        <dbReference type="Proteomes" id="UP000214646"/>
    </source>
</evidence>